<feature type="transmembrane region" description="Helical" evidence="1">
    <location>
        <begin position="93"/>
        <end position="111"/>
    </location>
</feature>
<keyword evidence="1" id="KW-1133">Transmembrane helix</keyword>
<name>A0A5B0HM38_9BURK</name>
<evidence type="ECO:0000313" key="2">
    <source>
        <dbReference type="EMBL" id="KAA1016210.1"/>
    </source>
</evidence>
<keyword evidence="3" id="KW-1185">Reference proteome</keyword>
<dbReference type="EMBL" id="VTUZ01000001">
    <property type="protein sequence ID" value="KAA1016210.1"/>
    <property type="molecule type" value="Genomic_DNA"/>
</dbReference>
<protein>
    <submittedName>
        <fullName evidence="2">Uncharacterized protein</fullName>
    </submittedName>
</protein>
<evidence type="ECO:0000256" key="1">
    <source>
        <dbReference type="SAM" id="Phobius"/>
    </source>
</evidence>
<keyword evidence="1" id="KW-0812">Transmembrane</keyword>
<evidence type="ECO:0000313" key="3">
    <source>
        <dbReference type="Proteomes" id="UP000325273"/>
    </source>
</evidence>
<feature type="transmembrane region" description="Helical" evidence="1">
    <location>
        <begin position="65"/>
        <end position="87"/>
    </location>
</feature>
<comment type="caution">
    <text evidence="2">The sequence shown here is derived from an EMBL/GenBank/DDBJ whole genome shotgun (WGS) entry which is preliminary data.</text>
</comment>
<dbReference type="RefSeq" id="WP_149668323.1">
    <property type="nucleotide sequence ID" value="NZ_VTUZ01000001.1"/>
</dbReference>
<reference evidence="2 3" key="1">
    <citation type="submission" date="2019-08" db="EMBL/GenBank/DDBJ databases">
        <title>Paraburkholderia sp. DCY113.</title>
        <authorList>
            <person name="Kang J."/>
        </authorList>
    </citation>
    <scope>NUCLEOTIDE SEQUENCE [LARGE SCALE GENOMIC DNA]</scope>
    <source>
        <strain evidence="2 3">DCY113</strain>
    </source>
</reference>
<keyword evidence="1" id="KW-0472">Membrane</keyword>
<organism evidence="2 3">
    <name type="scientific">Paraburkholderia panacisoli</name>
    <dbReference type="NCBI Taxonomy" id="2603818"/>
    <lineage>
        <taxon>Bacteria</taxon>
        <taxon>Pseudomonadati</taxon>
        <taxon>Pseudomonadota</taxon>
        <taxon>Betaproteobacteria</taxon>
        <taxon>Burkholderiales</taxon>
        <taxon>Burkholderiaceae</taxon>
        <taxon>Paraburkholderia</taxon>
    </lineage>
</organism>
<sequence>MDHWKTADLINPMDYREDFSKPIPKDPAELTPKSERLFKASVIVVCGWAAFEAPLELGGSIGSTWLIALVASKVLMGLIGTLAIANLPFARQVFTFFCGASVLAIAPALPLEYTHSVAIALFSTVECGGKAACVASVAIASLAGDSFSANLSVGKCTADD</sequence>
<dbReference type="AlphaFoldDB" id="A0A5B0HM38"/>
<gene>
    <name evidence="2" type="ORF">FVF58_02410</name>
</gene>
<accession>A0A5B0HM38</accession>
<proteinExistence type="predicted"/>
<dbReference type="Proteomes" id="UP000325273">
    <property type="component" value="Unassembled WGS sequence"/>
</dbReference>